<evidence type="ECO:0000256" key="2">
    <source>
        <dbReference type="ARBA" id="ARBA00022737"/>
    </source>
</evidence>
<dbReference type="Pfam" id="PF07776">
    <property type="entry name" value="zf-AD"/>
    <property type="match status" value="1"/>
</dbReference>
<keyword evidence="2" id="KW-0677">Repeat</keyword>
<dbReference type="RefSeq" id="XP_030370233.1">
    <property type="nucleotide sequence ID" value="XM_030514373.1"/>
</dbReference>
<keyword evidence="3 7" id="KW-0863">Zinc-finger</keyword>
<dbReference type="PANTHER" id="PTHR24379:SF121">
    <property type="entry name" value="C2H2-TYPE DOMAIN-CONTAINING PROTEIN"/>
    <property type="match status" value="1"/>
</dbReference>
<dbReference type="InterPro" id="IPR036236">
    <property type="entry name" value="Znf_C2H2_sf"/>
</dbReference>
<dbReference type="GeneID" id="115620890"/>
<keyword evidence="6" id="KW-0804">Transcription</keyword>
<dbReference type="OrthoDB" id="8922241at2759"/>
<keyword evidence="5" id="KW-0805">Transcription regulation</keyword>
<feature type="domain" description="C2H2-type" evidence="9">
    <location>
        <begin position="478"/>
        <end position="505"/>
    </location>
</feature>
<dbReference type="Proteomes" id="UP000504634">
    <property type="component" value="Unplaced"/>
</dbReference>
<sequence>MTGNDYPDIDTLCRLCLKKYNKAFPIFNDDNSQLSIPMRIITCLSVEAKITDGMPQKICADCRYNLEMCYLFRQRSQMSDKKLRKHIRLLGLGKKSRVFDKSVEDYDEDELEFEDSEAFLKAQREVRRDEWQDKYKLKTEEDFKKRLDALKVDMRVEITELVRQELREEVRADVHRELLDKMQEEVRKVQIAKLVGELEIFLNEKKAGSWELVDEIPTESKEPTVPVPHMVEIAPPTKTESVTETETHSLARKRNRRCTAIPKTVQRKSRVKKDMLENSDLEFLPENEAEPEHVEDVAPNVLDGVPEKENNVRIFGSDGEIYIIKSTVEDKTPESTKEYHLEPTNKSITSYNIKDNGDIQFSSDKDAEVQNVVVLNLDADISDDLQLSDLEDNVYILPDMKVDSATVHELPAKRTRRDFVVKQNSKQIAAEPVNKAGRTTDTIKSFQCQMCPTEFATEKSWLRHLNIHVKNAKGGRGYKCSVCGLQVSCGSSLKRHLLIHTGVKPHKCKECGQSFVQREVLKRHMDTHTGEKRHQCPHCSIRFAQKTNLRQHIQKLHLKKPNMHKCHLCPSSFSHASGLSRHLSTHAGVMFACKECGREFSDHSSVSRHVQNVHNIKNKVIDGYVSEAETASSK</sequence>
<dbReference type="GO" id="GO:0005634">
    <property type="term" value="C:nucleus"/>
    <property type="evidence" value="ECO:0007669"/>
    <property type="project" value="InterPro"/>
</dbReference>
<dbReference type="FunFam" id="3.30.160.60:FF:000446">
    <property type="entry name" value="Zinc finger protein"/>
    <property type="match status" value="1"/>
</dbReference>
<feature type="domain" description="C2H2-type" evidence="9">
    <location>
        <begin position="506"/>
        <end position="533"/>
    </location>
</feature>
<dbReference type="Gene3D" id="3.30.160.60">
    <property type="entry name" value="Classic Zinc Finger"/>
    <property type="match status" value="4"/>
</dbReference>
<gene>
    <name evidence="12" type="primary">LOC115620890</name>
</gene>
<evidence type="ECO:0000259" key="9">
    <source>
        <dbReference type="PROSITE" id="PS50157"/>
    </source>
</evidence>
<feature type="domain" description="C2H2-type" evidence="9">
    <location>
        <begin position="564"/>
        <end position="588"/>
    </location>
</feature>
<dbReference type="PROSITE" id="PS51915">
    <property type="entry name" value="ZAD"/>
    <property type="match status" value="1"/>
</dbReference>
<dbReference type="Pfam" id="PF00096">
    <property type="entry name" value="zf-C2H2"/>
    <property type="match status" value="5"/>
</dbReference>
<dbReference type="SUPFAM" id="SSF57716">
    <property type="entry name" value="Glucocorticoid receptor-like (DNA-binding domain)"/>
    <property type="match status" value="1"/>
</dbReference>
<dbReference type="SUPFAM" id="SSF57667">
    <property type="entry name" value="beta-beta-alpha zinc fingers"/>
    <property type="match status" value="3"/>
</dbReference>
<dbReference type="PROSITE" id="PS00028">
    <property type="entry name" value="ZINC_FINGER_C2H2_1"/>
    <property type="match status" value="6"/>
</dbReference>
<keyword evidence="4 8" id="KW-0862">Zinc</keyword>
<accession>A0A6J2T524</accession>
<evidence type="ECO:0000256" key="4">
    <source>
        <dbReference type="ARBA" id="ARBA00022833"/>
    </source>
</evidence>
<feature type="binding site" evidence="8">
    <location>
        <position position="62"/>
    </location>
    <ligand>
        <name>Zn(2+)</name>
        <dbReference type="ChEBI" id="CHEBI:29105"/>
    </ligand>
</feature>
<proteinExistence type="predicted"/>
<dbReference type="AlphaFoldDB" id="A0A6J2T524"/>
<dbReference type="SMART" id="SM00355">
    <property type="entry name" value="ZnF_C2H2"/>
    <property type="match status" value="6"/>
</dbReference>
<evidence type="ECO:0000256" key="8">
    <source>
        <dbReference type="PROSITE-ProRule" id="PRU01263"/>
    </source>
</evidence>
<dbReference type="GO" id="GO:0008270">
    <property type="term" value="F:zinc ion binding"/>
    <property type="evidence" value="ECO:0007669"/>
    <property type="project" value="UniProtKB-UniRule"/>
</dbReference>
<dbReference type="PROSITE" id="PS50157">
    <property type="entry name" value="ZINC_FINGER_C2H2_2"/>
    <property type="match status" value="6"/>
</dbReference>
<evidence type="ECO:0000256" key="6">
    <source>
        <dbReference type="ARBA" id="ARBA00023163"/>
    </source>
</evidence>
<feature type="binding site" evidence="8">
    <location>
        <position position="13"/>
    </location>
    <ligand>
        <name>Zn(2+)</name>
        <dbReference type="ChEBI" id="CHEBI:29105"/>
    </ligand>
</feature>
<keyword evidence="11" id="KW-1185">Reference proteome</keyword>
<keyword evidence="1 8" id="KW-0479">Metal-binding</keyword>
<organism evidence="11 12">
    <name type="scientific">Drosophila lebanonensis</name>
    <name type="common">Fruit fly</name>
    <name type="synonym">Scaptodrosophila lebanonensis</name>
    <dbReference type="NCBI Taxonomy" id="7225"/>
    <lineage>
        <taxon>Eukaryota</taxon>
        <taxon>Metazoa</taxon>
        <taxon>Ecdysozoa</taxon>
        <taxon>Arthropoda</taxon>
        <taxon>Hexapoda</taxon>
        <taxon>Insecta</taxon>
        <taxon>Pterygota</taxon>
        <taxon>Neoptera</taxon>
        <taxon>Endopterygota</taxon>
        <taxon>Diptera</taxon>
        <taxon>Brachycera</taxon>
        <taxon>Muscomorpha</taxon>
        <taxon>Ephydroidea</taxon>
        <taxon>Drosophilidae</taxon>
        <taxon>Scaptodrosophila</taxon>
    </lineage>
</organism>
<name>A0A6J2T524_DROLE</name>
<feature type="binding site" evidence="8">
    <location>
        <position position="16"/>
    </location>
    <ligand>
        <name>Zn(2+)</name>
        <dbReference type="ChEBI" id="CHEBI:29105"/>
    </ligand>
</feature>
<feature type="domain" description="C2H2-type" evidence="9">
    <location>
        <begin position="446"/>
        <end position="473"/>
    </location>
</feature>
<dbReference type="Gene3D" id="3.40.1800.20">
    <property type="match status" value="1"/>
</dbReference>
<evidence type="ECO:0000256" key="1">
    <source>
        <dbReference type="ARBA" id="ARBA00022723"/>
    </source>
</evidence>
<protein>
    <submittedName>
        <fullName evidence="12">Zinc finger and BTB domain-containing protein 18</fullName>
    </submittedName>
</protein>
<dbReference type="InterPro" id="IPR013087">
    <property type="entry name" value="Znf_C2H2_type"/>
</dbReference>
<evidence type="ECO:0000256" key="7">
    <source>
        <dbReference type="PROSITE-ProRule" id="PRU00042"/>
    </source>
</evidence>
<feature type="binding site" evidence="8">
    <location>
        <position position="59"/>
    </location>
    <ligand>
        <name>Zn(2+)</name>
        <dbReference type="ChEBI" id="CHEBI:29105"/>
    </ligand>
</feature>
<dbReference type="PANTHER" id="PTHR24379">
    <property type="entry name" value="KRAB AND ZINC FINGER DOMAIN-CONTAINING"/>
    <property type="match status" value="1"/>
</dbReference>
<evidence type="ECO:0000256" key="5">
    <source>
        <dbReference type="ARBA" id="ARBA00023015"/>
    </source>
</evidence>
<evidence type="ECO:0000313" key="11">
    <source>
        <dbReference type="Proteomes" id="UP000504634"/>
    </source>
</evidence>
<dbReference type="InterPro" id="IPR012934">
    <property type="entry name" value="Znf_AD"/>
</dbReference>
<feature type="domain" description="C2H2-type" evidence="9">
    <location>
        <begin position="534"/>
        <end position="562"/>
    </location>
</feature>
<evidence type="ECO:0000313" key="12">
    <source>
        <dbReference type="RefSeq" id="XP_030370233.1"/>
    </source>
</evidence>
<evidence type="ECO:0000256" key="3">
    <source>
        <dbReference type="ARBA" id="ARBA00022771"/>
    </source>
</evidence>
<feature type="domain" description="C2H2-type" evidence="9">
    <location>
        <begin position="591"/>
        <end position="619"/>
    </location>
</feature>
<dbReference type="SMART" id="SM00868">
    <property type="entry name" value="zf-AD"/>
    <property type="match status" value="1"/>
</dbReference>
<evidence type="ECO:0000259" key="10">
    <source>
        <dbReference type="PROSITE" id="PS51915"/>
    </source>
</evidence>
<dbReference type="FunFam" id="3.30.160.60:FF:000100">
    <property type="entry name" value="Zinc finger 45-like"/>
    <property type="match status" value="1"/>
</dbReference>
<feature type="domain" description="ZAD" evidence="10">
    <location>
        <begin position="11"/>
        <end position="86"/>
    </location>
</feature>
<reference evidence="12" key="1">
    <citation type="submission" date="2025-08" db="UniProtKB">
        <authorList>
            <consortium name="RefSeq"/>
        </authorList>
    </citation>
    <scope>IDENTIFICATION</scope>
    <source>
        <strain evidence="12">11010-0011.00</strain>
        <tissue evidence="12">Whole body</tissue>
    </source>
</reference>